<evidence type="ECO:0000256" key="1">
    <source>
        <dbReference type="ARBA" id="ARBA00005513"/>
    </source>
</evidence>
<evidence type="ECO:0000256" key="5">
    <source>
        <dbReference type="ARBA" id="ARBA00022692"/>
    </source>
</evidence>
<organism evidence="16">
    <name type="scientific">uncultured Anaerotruncus sp</name>
    <dbReference type="NCBI Taxonomy" id="905011"/>
    <lineage>
        <taxon>Bacteria</taxon>
        <taxon>Bacillati</taxon>
        <taxon>Bacillota</taxon>
        <taxon>Clostridia</taxon>
        <taxon>Eubacteriales</taxon>
        <taxon>Oscillospiraceae</taxon>
        <taxon>Anaerotruncus</taxon>
        <taxon>environmental samples</taxon>
    </lineage>
</organism>
<evidence type="ECO:0000256" key="10">
    <source>
        <dbReference type="ARBA" id="ARBA00023310"/>
    </source>
</evidence>
<dbReference type="SUPFAM" id="SSF81573">
    <property type="entry name" value="F1F0 ATP synthase subunit B, membrane domain"/>
    <property type="match status" value="1"/>
</dbReference>
<dbReference type="GO" id="GO:0045259">
    <property type="term" value="C:proton-transporting ATP synthase complex"/>
    <property type="evidence" value="ECO:0007669"/>
    <property type="project" value="UniProtKB-KW"/>
</dbReference>
<dbReference type="InterPro" id="IPR050059">
    <property type="entry name" value="ATP_synthase_B_chain"/>
</dbReference>
<evidence type="ECO:0000256" key="4">
    <source>
        <dbReference type="ARBA" id="ARBA00022547"/>
    </source>
</evidence>
<comment type="function">
    <text evidence="11 13">F(1)F(0) ATP synthase produces ATP from ADP in the presence of a proton or sodium gradient. F-type ATPases consist of two structural domains, F(1) containing the extramembraneous catalytic core and F(0) containing the membrane proton channel, linked together by a central stalk and a peripheral stalk. During catalysis, ATP synthesis in the catalytic domain of F(1) is coupled via a rotary mechanism of the central stalk subunits to proton translocation.</text>
</comment>
<dbReference type="NCBIfam" id="TIGR01144">
    <property type="entry name" value="ATP_synt_b"/>
    <property type="match status" value="1"/>
</dbReference>
<comment type="subunit">
    <text evidence="13">F-type ATPases have 2 components, F(1) - the catalytic core - and F(0) - the membrane proton channel. F(1) has five subunits: alpha(3), beta(3), gamma(1), delta(1), epsilon(1). F(0) has three main subunits: a(1), b(2) and c(10-14). The alpha and beta chains form an alternating ring which encloses part of the gamma chain. F(1) is attached to F(0) by a central stalk formed by the gamma and epsilon chains, while a peripheral stalk is formed by the delta and b chains.</text>
</comment>
<evidence type="ECO:0000256" key="12">
    <source>
        <dbReference type="ARBA" id="ARBA00037847"/>
    </source>
</evidence>
<dbReference type="InterPro" id="IPR005864">
    <property type="entry name" value="ATP_synth_F0_bsu_bac"/>
</dbReference>
<name>A0A6N2R2F8_9FIRM</name>
<keyword evidence="4 13" id="KW-0138">CF(0)</keyword>
<protein>
    <recommendedName>
        <fullName evidence="13">ATP synthase subunit b</fullName>
    </recommendedName>
    <alternativeName>
        <fullName evidence="13">ATP synthase F(0) sector subunit b</fullName>
    </alternativeName>
    <alternativeName>
        <fullName evidence="13">ATPase subunit I</fullName>
    </alternativeName>
    <alternativeName>
        <fullName evidence="13">F-type ATPase subunit b</fullName>
        <shortName evidence="13">F-ATPase subunit b</shortName>
    </alternativeName>
</protein>
<dbReference type="AlphaFoldDB" id="A0A6N2R2F8"/>
<evidence type="ECO:0000256" key="6">
    <source>
        <dbReference type="ARBA" id="ARBA00022781"/>
    </source>
</evidence>
<feature type="coiled-coil region" evidence="15">
    <location>
        <begin position="100"/>
        <end position="127"/>
    </location>
</feature>
<evidence type="ECO:0000256" key="7">
    <source>
        <dbReference type="ARBA" id="ARBA00022989"/>
    </source>
</evidence>
<evidence type="ECO:0000256" key="8">
    <source>
        <dbReference type="ARBA" id="ARBA00023065"/>
    </source>
</evidence>
<comment type="function">
    <text evidence="13">Component of the F(0) channel, it forms part of the peripheral stalk, linking F(1) to F(0).</text>
</comment>
<dbReference type="Gene3D" id="1.20.5.620">
    <property type="entry name" value="F1F0 ATP synthase subunit B, membrane domain"/>
    <property type="match status" value="1"/>
</dbReference>
<reference evidence="16" key="1">
    <citation type="submission" date="2019-11" db="EMBL/GenBank/DDBJ databases">
        <authorList>
            <person name="Feng L."/>
        </authorList>
    </citation>
    <scope>NUCLEOTIDE SEQUENCE</scope>
    <source>
        <strain evidence="16">AundefinedLFYP135</strain>
    </source>
</reference>
<keyword evidence="8 13" id="KW-0406">Ion transport</keyword>
<keyword evidence="2 13" id="KW-0813">Transport</keyword>
<dbReference type="Pfam" id="PF00430">
    <property type="entry name" value="ATP-synt_B"/>
    <property type="match status" value="1"/>
</dbReference>
<feature type="transmembrane region" description="Helical" evidence="13">
    <location>
        <begin position="12"/>
        <end position="31"/>
    </location>
</feature>
<evidence type="ECO:0000256" key="9">
    <source>
        <dbReference type="ARBA" id="ARBA00023136"/>
    </source>
</evidence>
<dbReference type="InterPro" id="IPR002146">
    <property type="entry name" value="ATP_synth_b/b'su_bac/chlpt"/>
</dbReference>
<sequence length="168" mass="18786">MTMPFLSIDWTLVVQLINTGILFLLLSKFLFKPVKAMIDSREAEVSKMYEDASAAKEQADRLQAEYAASISGAKEEANQIVKDAQKRAQMRSDEILTDAQTKASAMMTKAEEEIAREKKKAVNEIKDEISDLAVMIATKVVGKDLNTQDHEQLIQEFIDGAGDLSWKE</sequence>
<dbReference type="EMBL" id="CACRSL010000003">
    <property type="protein sequence ID" value="VYS74957.1"/>
    <property type="molecule type" value="Genomic_DNA"/>
</dbReference>
<dbReference type="CDD" id="cd06503">
    <property type="entry name" value="ATP-synt_Fo_b"/>
    <property type="match status" value="1"/>
</dbReference>
<evidence type="ECO:0000256" key="13">
    <source>
        <dbReference type="HAMAP-Rule" id="MF_01398"/>
    </source>
</evidence>
<dbReference type="PANTHER" id="PTHR33445">
    <property type="entry name" value="ATP SYNTHASE SUBUNIT B', CHLOROPLASTIC"/>
    <property type="match status" value="1"/>
</dbReference>
<dbReference type="GO" id="GO:0005886">
    <property type="term" value="C:plasma membrane"/>
    <property type="evidence" value="ECO:0007669"/>
    <property type="project" value="UniProtKB-SubCell"/>
</dbReference>
<keyword evidence="3 13" id="KW-1003">Cell membrane</keyword>
<keyword evidence="15" id="KW-0175">Coiled coil</keyword>
<dbReference type="GO" id="GO:0012505">
    <property type="term" value="C:endomembrane system"/>
    <property type="evidence" value="ECO:0007669"/>
    <property type="project" value="UniProtKB-SubCell"/>
</dbReference>
<keyword evidence="10 13" id="KW-0066">ATP synthesis</keyword>
<evidence type="ECO:0000256" key="11">
    <source>
        <dbReference type="ARBA" id="ARBA00025198"/>
    </source>
</evidence>
<evidence type="ECO:0000256" key="3">
    <source>
        <dbReference type="ARBA" id="ARBA00022475"/>
    </source>
</evidence>
<keyword evidence="6 13" id="KW-0375">Hydrogen ion transport</keyword>
<evidence type="ECO:0000256" key="15">
    <source>
        <dbReference type="SAM" id="Coils"/>
    </source>
</evidence>
<accession>A0A6N2R2F8</accession>
<proteinExistence type="inferred from homology"/>
<evidence type="ECO:0000256" key="2">
    <source>
        <dbReference type="ARBA" id="ARBA00022448"/>
    </source>
</evidence>
<dbReference type="HAMAP" id="MF_01398">
    <property type="entry name" value="ATP_synth_b_bprime"/>
    <property type="match status" value="1"/>
</dbReference>
<evidence type="ECO:0000256" key="14">
    <source>
        <dbReference type="RuleBase" id="RU003848"/>
    </source>
</evidence>
<keyword evidence="7 13" id="KW-1133">Transmembrane helix</keyword>
<dbReference type="GO" id="GO:0046961">
    <property type="term" value="F:proton-transporting ATPase activity, rotational mechanism"/>
    <property type="evidence" value="ECO:0007669"/>
    <property type="project" value="TreeGrafter"/>
</dbReference>
<keyword evidence="9 13" id="KW-0472">Membrane</keyword>
<keyword evidence="5 13" id="KW-0812">Transmembrane</keyword>
<dbReference type="InterPro" id="IPR028987">
    <property type="entry name" value="ATP_synth_B-like_membr_sf"/>
</dbReference>
<dbReference type="PANTHER" id="PTHR33445:SF1">
    <property type="entry name" value="ATP SYNTHASE SUBUNIT B"/>
    <property type="match status" value="1"/>
</dbReference>
<comment type="similarity">
    <text evidence="1 13 14">Belongs to the ATPase B chain family.</text>
</comment>
<gene>
    <name evidence="13 16" type="primary">atpF</name>
    <name evidence="16" type="ORF">AULFYP135_00171</name>
</gene>
<comment type="subcellular location">
    <subcellularLocation>
        <location evidence="13">Cell membrane</location>
        <topology evidence="13">Single-pass membrane protein</topology>
    </subcellularLocation>
    <subcellularLocation>
        <location evidence="12">Endomembrane system</location>
        <topology evidence="12">Single-pass membrane protein</topology>
    </subcellularLocation>
</comment>
<evidence type="ECO:0000313" key="16">
    <source>
        <dbReference type="EMBL" id="VYS74957.1"/>
    </source>
</evidence>
<dbReference type="GO" id="GO:0046933">
    <property type="term" value="F:proton-transporting ATP synthase activity, rotational mechanism"/>
    <property type="evidence" value="ECO:0007669"/>
    <property type="project" value="UniProtKB-UniRule"/>
</dbReference>